<feature type="domain" description="Lcl C-terminal" evidence="1">
    <location>
        <begin position="25"/>
        <end position="149"/>
    </location>
</feature>
<protein>
    <recommendedName>
        <fullName evidence="1">Lcl C-terminal domain-containing protein</fullName>
    </recommendedName>
</protein>
<dbReference type="InterPro" id="IPR011460">
    <property type="entry name" value="Lcl_C"/>
</dbReference>
<reference evidence="2" key="1">
    <citation type="submission" date="2016-10" db="EMBL/GenBank/DDBJ databases">
        <authorList>
            <person name="de Groot N.N."/>
        </authorList>
    </citation>
    <scope>NUCLEOTIDE SEQUENCE</scope>
</reference>
<name>A0A1W1EKN0_9ZZZZ</name>
<evidence type="ECO:0000259" key="1">
    <source>
        <dbReference type="Pfam" id="PF07603"/>
    </source>
</evidence>
<dbReference type="EMBL" id="FRYL01000038">
    <property type="protein sequence ID" value="SHO81366.1"/>
    <property type="molecule type" value="Genomic_DNA"/>
</dbReference>
<proteinExistence type="predicted"/>
<dbReference type="PANTHER" id="PTHR35812">
    <property type="entry name" value="LIPOPROTEIN"/>
    <property type="match status" value="1"/>
</dbReference>
<gene>
    <name evidence="2" type="ORF">MNB_SV-15-932</name>
</gene>
<dbReference type="AlphaFoldDB" id="A0A1W1EKN0"/>
<dbReference type="Pfam" id="PF07603">
    <property type="entry name" value="Lcl_C"/>
    <property type="match status" value="1"/>
</dbReference>
<evidence type="ECO:0000313" key="2">
    <source>
        <dbReference type="EMBL" id="SHO81366.1"/>
    </source>
</evidence>
<accession>A0A1W1EKN0</accession>
<dbReference type="PANTHER" id="PTHR35812:SF1">
    <property type="entry name" value="LIPOPROTEIN"/>
    <property type="match status" value="1"/>
</dbReference>
<organism evidence="2">
    <name type="scientific">hydrothermal vent metagenome</name>
    <dbReference type="NCBI Taxonomy" id="652676"/>
    <lineage>
        <taxon>unclassified sequences</taxon>
        <taxon>metagenomes</taxon>
        <taxon>ecological metagenomes</taxon>
    </lineage>
</organism>
<sequence length="150" mass="17243">MKKIILIITILGSSLFSDFYKESSIVTDIQKAFQWQDVEYSQSEVDGYINGNSIDKVESFENAITYCEDLILDGYDDWRLPNFNELYTLVDRNISNPSLSSSFEYAPIGNYWSSTTVESNSDKGWIIDFEYGNSGWLDKSSNAYVRCIRN</sequence>